<proteinExistence type="predicted"/>
<gene>
    <name evidence="2" type="ORF">RBU60_08605</name>
</gene>
<evidence type="ECO:0000313" key="2">
    <source>
        <dbReference type="EMBL" id="MDQ7917633.1"/>
    </source>
</evidence>
<dbReference type="Proteomes" id="UP001230915">
    <property type="component" value="Unassembled WGS sequence"/>
</dbReference>
<accession>A0ABU1A1P8</accession>
<protein>
    <submittedName>
        <fullName evidence="2">Uncharacterized protein</fullName>
    </submittedName>
</protein>
<comment type="caution">
    <text evidence="2">The sequence shown here is derived from an EMBL/GenBank/DDBJ whole genome shotgun (WGS) entry which is preliminary data.</text>
</comment>
<feature type="signal peptide" evidence="1">
    <location>
        <begin position="1"/>
        <end position="19"/>
    </location>
</feature>
<name>A0ABU1A1P8_9FLAO</name>
<dbReference type="RefSeq" id="WP_308864438.1">
    <property type="nucleotide sequence ID" value="NZ_JAVHUL010000019.1"/>
</dbReference>
<organism evidence="2 3">
    <name type="scientific">Mesonia profundi</name>
    <dbReference type="NCBI Taxonomy" id="3070998"/>
    <lineage>
        <taxon>Bacteria</taxon>
        <taxon>Pseudomonadati</taxon>
        <taxon>Bacteroidota</taxon>
        <taxon>Flavobacteriia</taxon>
        <taxon>Flavobacteriales</taxon>
        <taxon>Flavobacteriaceae</taxon>
        <taxon>Mesonia</taxon>
    </lineage>
</organism>
<feature type="chain" id="PRO_5046510251" evidence="1">
    <location>
        <begin position="20"/>
        <end position="205"/>
    </location>
</feature>
<keyword evidence="3" id="KW-1185">Reference proteome</keyword>
<dbReference type="EMBL" id="JAVHUL010000019">
    <property type="protein sequence ID" value="MDQ7917633.1"/>
    <property type="molecule type" value="Genomic_DNA"/>
</dbReference>
<reference evidence="2 3" key="1">
    <citation type="submission" date="2023-08" db="EMBL/GenBank/DDBJ databases">
        <title>Mesonia sp. MT50, isolated from deep-sea sediment of the Mariana Trench.</title>
        <authorList>
            <person name="Fu H."/>
        </authorList>
    </citation>
    <scope>NUCLEOTIDE SEQUENCE [LARGE SCALE GENOMIC DNA]</scope>
    <source>
        <strain evidence="2 3">MT50</strain>
    </source>
</reference>
<sequence>MKRAILSLLFLILFNTCFGQTYSFDRLIKSEVSTTSAKHKENTYLFNSEDYSYSLRLNEGKDSTEAWIIDTKRRQVHYFNAERKDSLELKFVKTNPYKLNLPEYTYEFSYVKSKSREKEILLAIIDKEKKEIASYRLKIEKTDHNYFPIFQATAAVEPFNLMNIKAPFNFLVLKSNGKNSNGKAVNYELSCTEGTELMVTIPQKS</sequence>
<evidence type="ECO:0000313" key="3">
    <source>
        <dbReference type="Proteomes" id="UP001230915"/>
    </source>
</evidence>
<evidence type="ECO:0000256" key="1">
    <source>
        <dbReference type="SAM" id="SignalP"/>
    </source>
</evidence>
<keyword evidence="1" id="KW-0732">Signal</keyword>